<dbReference type="EMBL" id="BAABAU010000001">
    <property type="protein sequence ID" value="GAA4265713.1"/>
    <property type="molecule type" value="Genomic_DNA"/>
</dbReference>
<keyword evidence="3" id="KW-1003">Cell membrane</keyword>
<dbReference type="PROSITE" id="PS50928">
    <property type="entry name" value="ABC_TM1"/>
    <property type="match status" value="1"/>
</dbReference>
<reference evidence="11" key="1">
    <citation type="journal article" date="2019" name="Int. J. Syst. Evol. Microbiol.">
        <title>The Global Catalogue of Microorganisms (GCM) 10K type strain sequencing project: providing services to taxonomists for standard genome sequencing and annotation.</title>
        <authorList>
            <consortium name="The Broad Institute Genomics Platform"/>
            <consortium name="The Broad Institute Genome Sequencing Center for Infectious Disease"/>
            <person name="Wu L."/>
            <person name="Ma J."/>
        </authorList>
    </citation>
    <scope>NUCLEOTIDE SEQUENCE [LARGE SCALE GENOMIC DNA]</scope>
    <source>
        <strain evidence="11">JCM 17442</strain>
    </source>
</reference>
<feature type="transmembrane region" description="Helical" evidence="7">
    <location>
        <begin position="234"/>
        <end position="261"/>
    </location>
</feature>
<organism evidence="10 11">
    <name type="scientific">Frondihabitans peucedani</name>
    <dbReference type="NCBI Taxonomy" id="598626"/>
    <lineage>
        <taxon>Bacteria</taxon>
        <taxon>Bacillati</taxon>
        <taxon>Actinomycetota</taxon>
        <taxon>Actinomycetes</taxon>
        <taxon>Micrococcales</taxon>
        <taxon>Microbacteriaceae</taxon>
        <taxon>Frondihabitans</taxon>
    </lineage>
</organism>
<comment type="caution">
    <text evidence="10">The sequence shown here is derived from an EMBL/GenBank/DDBJ whole genome shotgun (WGS) entry which is preliminary data.</text>
</comment>
<dbReference type="InterPro" id="IPR000515">
    <property type="entry name" value="MetI-like"/>
</dbReference>
<accession>A0ABP8E0I4</accession>
<keyword evidence="5 7" id="KW-1133">Transmembrane helix</keyword>
<evidence type="ECO:0000259" key="9">
    <source>
        <dbReference type="PROSITE" id="PS50928"/>
    </source>
</evidence>
<dbReference type="Proteomes" id="UP001501594">
    <property type="component" value="Unassembled WGS sequence"/>
</dbReference>
<proteinExistence type="inferred from homology"/>
<evidence type="ECO:0000256" key="2">
    <source>
        <dbReference type="ARBA" id="ARBA00022448"/>
    </source>
</evidence>
<gene>
    <name evidence="10" type="ORF">GCM10022256_13250</name>
</gene>
<comment type="subcellular location">
    <subcellularLocation>
        <location evidence="1 7">Cell membrane</location>
        <topology evidence="1 7">Multi-pass membrane protein</topology>
    </subcellularLocation>
</comment>
<feature type="transmembrane region" description="Helical" evidence="7">
    <location>
        <begin position="180"/>
        <end position="205"/>
    </location>
</feature>
<dbReference type="CDD" id="cd06261">
    <property type="entry name" value="TM_PBP2"/>
    <property type="match status" value="1"/>
</dbReference>
<feature type="transmembrane region" description="Helical" evidence="7">
    <location>
        <begin position="133"/>
        <end position="160"/>
    </location>
</feature>
<name>A0ABP8E0I4_9MICO</name>
<evidence type="ECO:0000313" key="10">
    <source>
        <dbReference type="EMBL" id="GAA4265713.1"/>
    </source>
</evidence>
<evidence type="ECO:0000256" key="1">
    <source>
        <dbReference type="ARBA" id="ARBA00004651"/>
    </source>
</evidence>
<keyword evidence="2 7" id="KW-0813">Transport</keyword>
<protein>
    <submittedName>
        <fullName evidence="10">Sugar ABC transporter permease</fullName>
    </submittedName>
</protein>
<evidence type="ECO:0000256" key="8">
    <source>
        <dbReference type="SAM" id="MobiDB-lite"/>
    </source>
</evidence>
<evidence type="ECO:0000256" key="4">
    <source>
        <dbReference type="ARBA" id="ARBA00022692"/>
    </source>
</evidence>
<evidence type="ECO:0000256" key="3">
    <source>
        <dbReference type="ARBA" id="ARBA00022475"/>
    </source>
</evidence>
<dbReference type="PANTHER" id="PTHR30193">
    <property type="entry name" value="ABC TRANSPORTER PERMEASE PROTEIN"/>
    <property type="match status" value="1"/>
</dbReference>
<comment type="similarity">
    <text evidence="7">Belongs to the binding-protein-dependent transport system permease family.</text>
</comment>
<evidence type="ECO:0000256" key="6">
    <source>
        <dbReference type="ARBA" id="ARBA00023136"/>
    </source>
</evidence>
<dbReference type="Pfam" id="PF00528">
    <property type="entry name" value="BPD_transp_1"/>
    <property type="match status" value="1"/>
</dbReference>
<evidence type="ECO:0000313" key="11">
    <source>
        <dbReference type="Proteomes" id="UP001501594"/>
    </source>
</evidence>
<keyword evidence="6 7" id="KW-0472">Membrane</keyword>
<dbReference type="RefSeq" id="WP_344794313.1">
    <property type="nucleotide sequence ID" value="NZ_BAABAU010000001.1"/>
</dbReference>
<dbReference type="InterPro" id="IPR051393">
    <property type="entry name" value="ABC_transporter_permease"/>
</dbReference>
<dbReference type="PANTHER" id="PTHR30193:SF37">
    <property type="entry name" value="INNER MEMBRANE ABC TRANSPORTER PERMEASE PROTEIN YCJO"/>
    <property type="match status" value="1"/>
</dbReference>
<evidence type="ECO:0000256" key="7">
    <source>
        <dbReference type="RuleBase" id="RU363032"/>
    </source>
</evidence>
<dbReference type="SUPFAM" id="SSF161098">
    <property type="entry name" value="MetI-like"/>
    <property type="match status" value="1"/>
</dbReference>
<feature type="domain" description="ABC transmembrane type-1" evidence="9">
    <location>
        <begin position="95"/>
        <end position="307"/>
    </location>
</feature>
<dbReference type="InterPro" id="IPR035906">
    <property type="entry name" value="MetI-like_sf"/>
</dbReference>
<feature type="transmembrane region" description="Helical" evidence="7">
    <location>
        <begin position="281"/>
        <end position="306"/>
    </location>
</feature>
<keyword evidence="11" id="KW-1185">Reference proteome</keyword>
<evidence type="ECO:0000256" key="5">
    <source>
        <dbReference type="ARBA" id="ARBA00022989"/>
    </source>
</evidence>
<dbReference type="Gene3D" id="1.10.3720.10">
    <property type="entry name" value="MetI-like"/>
    <property type="match status" value="1"/>
</dbReference>
<feature type="transmembrane region" description="Helical" evidence="7">
    <location>
        <begin position="100"/>
        <end position="121"/>
    </location>
</feature>
<feature type="region of interest" description="Disordered" evidence="8">
    <location>
        <begin position="1"/>
        <end position="29"/>
    </location>
</feature>
<keyword evidence="4 7" id="KW-0812">Transmembrane</keyword>
<feature type="transmembrane region" description="Helical" evidence="7">
    <location>
        <begin position="35"/>
        <end position="53"/>
    </location>
</feature>
<dbReference type="SUPFAM" id="SSF160964">
    <property type="entry name" value="MalF N-terminal region-like"/>
    <property type="match status" value="1"/>
</dbReference>
<sequence length="320" mass="33986">MPSAIDSTQARPARAAAPPRPAGRRRTTEQIEGRSGYALIAPTTILLALFYLYPLVQTVGYSFTNWNPATGQTGAFVGGANFAGLFQNAEFLKTAGNTGIYVVVVVPVTMAIGLFFAALLAQPFRGRGLYRALLFVPYIAPIVGSSLIFSFILSPLGGIVNGTLGALGFAPIGFLNSTPWALISVIVFSIWQGVGYQMIIFSAALSNIPQSYHEAATLDGAGPIRRFFSISLPLVVPTLGFLAITGIIGALQVFTQVYILTGGGPLRSTETILYFIYQQGFVYFHGGTASAAAVLLLALGIIVSVVQLRILGRRDTIELT</sequence>